<reference evidence="2" key="1">
    <citation type="journal article" date="2014" name="Int. J. Syst. Evol. Microbiol.">
        <title>Complete genome sequence of Corynebacterium casei LMG S-19264T (=DSM 44701T), isolated from a smear-ripened cheese.</title>
        <authorList>
            <consortium name="US DOE Joint Genome Institute (JGI-PGF)"/>
            <person name="Walter F."/>
            <person name="Albersmeier A."/>
            <person name="Kalinowski J."/>
            <person name="Ruckert C."/>
        </authorList>
    </citation>
    <scope>NUCLEOTIDE SEQUENCE</scope>
    <source>
        <strain evidence="2">JCM 19596</strain>
    </source>
</reference>
<organism evidence="2 3">
    <name type="scientific">Halocalculus aciditolerans</name>
    <dbReference type="NCBI Taxonomy" id="1383812"/>
    <lineage>
        <taxon>Archaea</taxon>
        <taxon>Methanobacteriati</taxon>
        <taxon>Methanobacteriota</taxon>
        <taxon>Stenosarchaea group</taxon>
        <taxon>Halobacteria</taxon>
        <taxon>Halobacteriales</taxon>
        <taxon>Halobacteriaceae</taxon>
        <taxon>Halocalculus</taxon>
    </lineage>
</organism>
<comment type="caution">
    <text evidence="2">The sequence shown here is derived from an EMBL/GenBank/DDBJ whole genome shotgun (WGS) entry which is preliminary data.</text>
</comment>
<proteinExistence type="predicted"/>
<evidence type="ECO:0000313" key="3">
    <source>
        <dbReference type="Proteomes" id="UP000607197"/>
    </source>
</evidence>
<dbReference type="RefSeq" id="WP_188977394.1">
    <property type="nucleotide sequence ID" value="NZ_BMPG01000002.1"/>
</dbReference>
<protein>
    <submittedName>
        <fullName evidence="2">Uncharacterized protein</fullName>
    </submittedName>
</protein>
<sequence length="85" mass="9677">MVETEEELETLLRELEVRIEDLNDYVDDDPTPVVSNSKMLDDFLDRLEERVGDAREQWTDDDVTAAVEAEADADDDVEDADEASE</sequence>
<dbReference type="Proteomes" id="UP000607197">
    <property type="component" value="Unassembled WGS sequence"/>
</dbReference>
<dbReference type="EMBL" id="BMPG01000002">
    <property type="protein sequence ID" value="GGL57260.1"/>
    <property type="molecule type" value="Genomic_DNA"/>
</dbReference>
<evidence type="ECO:0000313" key="2">
    <source>
        <dbReference type="EMBL" id="GGL57260.1"/>
    </source>
</evidence>
<dbReference type="AlphaFoldDB" id="A0A830FB85"/>
<name>A0A830FB85_9EURY</name>
<reference evidence="2" key="2">
    <citation type="submission" date="2020-09" db="EMBL/GenBank/DDBJ databases">
        <authorList>
            <person name="Sun Q."/>
            <person name="Ohkuma M."/>
        </authorList>
    </citation>
    <scope>NUCLEOTIDE SEQUENCE</scope>
    <source>
        <strain evidence="2">JCM 19596</strain>
    </source>
</reference>
<accession>A0A830FB85</accession>
<keyword evidence="3" id="KW-1185">Reference proteome</keyword>
<feature type="region of interest" description="Disordered" evidence="1">
    <location>
        <begin position="61"/>
        <end position="85"/>
    </location>
</feature>
<evidence type="ECO:0000256" key="1">
    <source>
        <dbReference type="SAM" id="MobiDB-lite"/>
    </source>
</evidence>
<gene>
    <name evidence="2" type="ORF">GCM10009039_14300</name>
</gene>